<organism evidence="4 5">
    <name type="scientific">Shewanella fodinae</name>
    <dbReference type="NCBI Taxonomy" id="552357"/>
    <lineage>
        <taxon>Bacteria</taxon>
        <taxon>Pseudomonadati</taxon>
        <taxon>Pseudomonadota</taxon>
        <taxon>Gammaproteobacteria</taxon>
        <taxon>Alteromonadales</taxon>
        <taxon>Shewanellaceae</taxon>
        <taxon>Shewanella</taxon>
    </lineage>
</organism>
<dbReference type="OrthoDB" id="9780520at2"/>
<keyword evidence="2" id="KW-0560">Oxidoreductase</keyword>
<dbReference type="InterPro" id="IPR013154">
    <property type="entry name" value="ADH-like_N"/>
</dbReference>
<keyword evidence="5" id="KW-1185">Reference proteome</keyword>
<keyword evidence="1" id="KW-0521">NADP</keyword>
<dbReference type="SUPFAM" id="SSF51735">
    <property type="entry name" value="NAD(P)-binding Rossmann-fold domains"/>
    <property type="match status" value="1"/>
</dbReference>
<dbReference type="Pfam" id="PF00107">
    <property type="entry name" value="ADH_zinc_N"/>
    <property type="match status" value="1"/>
</dbReference>
<dbReference type="InterPro" id="IPR013149">
    <property type="entry name" value="ADH-like_C"/>
</dbReference>
<dbReference type="InterPro" id="IPR011032">
    <property type="entry name" value="GroES-like_sf"/>
</dbReference>
<evidence type="ECO:0000259" key="3">
    <source>
        <dbReference type="SMART" id="SM00829"/>
    </source>
</evidence>
<dbReference type="CDD" id="cd05276">
    <property type="entry name" value="p53_inducible_oxidoreductase"/>
    <property type="match status" value="1"/>
</dbReference>
<dbReference type="PANTHER" id="PTHR48106">
    <property type="entry name" value="QUINONE OXIDOREDUCTASE PIG3-RELATED"/>
    <property type="match status" value="1"/>
</dbReference>
<evidence type="ECO:0000256" key="2">
    <source>
        <dbReference type="ARBA" id="ARBA00023002"/>
    </source>
</evidence>
<protein>
    <submittedName>
        <fullName evidence="4">NADPH2:quinone reductase</fullName>
    </submittedName>
</protein>
<dbReference type="AlphaFoldDB" id="A0A4R2F8A3"/>
<dbReference type="Pfam" id="PF08240">
    <property type="entry name" value="ADH_N"/>
    <property type="match status" value="1"/>
</dbReference>
<dbReference type="InterPro" id="IPR020843">
    <property type="entry name" value="ER"/>
</dbReference>
<dbReference type="NCBIfam" id="TIGR02824">
    <property type="entry name" value="quinone_pig3"/>
    <property type="match status" value="1"/>
</dbReference>
<dbReference type="InterPro" id="IPR036291">
    <property type="entry name" value="NAD(P)-bd_dom_sf"/>
</dbReference>
<evidence type="ECO:0000313" key="5">
    <source>
        <dbReference type="Proteomes" id="UP000294832"/>
    </source>
</evidence>
<reference evidence="4 5" key="1">
    <citation type="submission" date="2019-03" db="EMBL/GenBank/DDBJ databases">
        <title>Freshwater and sediment microbial communities from various areas in North America, analyzing microbe dynamics in response to fracking.</title>
        <authorList>
            <person name="Lamendella R."/>
        </authorList>
    </citation>
    <scope>NUCLEOTIDE SEQUENCE [LARGE SCALE GENOMIC DNA]</scope>
    <source>
        <strain evidence="4 5">74A</strain>
    </source>
</reference>
<gene>
    <name evidence="4" type="ORF">EDC91_11754</name>
</gene>
<dbReference type="Proteomes" id="UP000294832">
    <property type="component" value="Unassembled WGS sequence"/>
</dbReference>
<dbReference type="SUPFAM" id="SSF50129">
    <property type="entry name" value="GroES-like"/>
    <property type="match status" value="1"/>
</dbReference>
<dbReference type="SMART" id="SM00829">
    <property type="entry name" value="PKS_ER"/>
    <property type="match status" value="1"/>
</dbReference>
<dbReference type="Gene3D" id="3.40.50.720">
    <property type="entry name" value="NAD(P)-binding Rossmann-like Domain"/>
    <property type="match status" value="1"/>
</dbReference>
<dbReference type="InterPro" id="IPR014189">
    <property type="entry name" value="Quinone_OxRdtase_PIG3"/>
</dbReference>
<dbReference type="PANTHER" id="PTHR48106:SF8">
    <property type="entry name" value="OS02G0805600 PROTEIN"/>
    <property type="match status" value="1"/>
</dbReference>
<dbReference type="GO" id="GO:0016651">
    <property type="term" value="F:oxidoreductase activity, acting on NAD(P)H"/>
    <property type="evidence" value="ECO:0007669"/>
    <property type="project" value="TreeGrafter"/>
</dbReference>
<evidence type="ECO:0000256" key="1">
    <source>
        <dbReference type="ARBA" id="ARBA00022857"/>
    </source>
</evidence>
<dbReference type="RefSeq" id="WP_133039352.1">
    <property type="nucleotide sequence ID" value="NZ_SLWF01000017.1"/>
</dbReference>
<dbReference type="Gene3D" id="3.90.180.10">
    <property type="entry name" value="Medium-chain alcohol dehydrogenases, catalytic domain"/>
    <property type="match status" value="1"/>
</dbReference>
<proteinExistence type="predicted"/>
<dbReference type="EMBL" id="SLWF01000017">
    <property type="protein sequence ID" value="TCN82835.1"/>
    <property type="molecule type" value="Genomic_DNA"/>
</dbReference>
<feature type="domain" description="Enoyl reductase (ER)" evidence="3">
    <location>
        <begin position="10"/>
        <end position="323"/>
    </location>
</feature>
<evidence type="ECO:0000313" key="4">
    <source>
        <dbReference type="EMBL" id="TCN82835.1"/>
    </source>
</evidence>
<dbReference type="GO" id="GO:0070402">
    <property type="term" value="F:NADPH binding"/>
    <property type="evidence" value="ECO:0007669"/>
    <property type="project" value="TreeGrafter"/>
</dbReference>
<name>A0A4R2F8A3_9GAMM</name>
<comment type="caution">
    <text evidence="4">The sequence shown here is derived from an EMBL/GenBank/DDBJ whole genome shotgun (WGS) entry which is preliminary data.</text>
</comment>
<accession>A0A4R2F8A3</accession>
<sequence>MRQVQFDNPGEPSVLYVADAPVPQPTTGQVLIKVVAAGVNGPDLFQRQGSYPPPPEASPILGLEVAGEIAAVAQGETRWQVGEQVCALVPGGGYSEYVLTWAGHCLPLPQGWSMLEAAALPETFFTVWGNLFMRGALKRGESVLLHGGSGGIGSTAIMLAKAFGCRVIATSGTDEKRDYCLALGADAAFDYHDGAFVEPVLAFTDGRGVDLVLDVAAGKNINANLRALAYDGRMISIATRDGRMAEVDVAMLMSKRIVWTGSTLRSQSVSAKAEIAAQLRHQVWPMLERGQLKPTIHKVFPLAQAAEAHQLLESGAHMGKVVLTLEG</sequence>